<keyword evidence="11" id="KW-1185">Reference proteome</keyword>
<dbReference type="OrthoDB" id="9814020at2"/>
<keyword evidence="3" id="KW-1003">Cell membrane</keyword>
<dbReference type="PANTHER" id="PTHR30574">
    <property type="entry name" value="INNER MEMBRANE PROTEIN YEDE"/>
    <property type="match status" value="1"/>
</dbReference>
<keyword evidence="6 9" id="KW-1133">Transmembrane helix</keyword>
<evidence type="ECO:0000256" key="1">
    <source>
        <dbReference type="ARBA" id="ARBA00004429"/>
    </source>
</evidence>
<evidence type="ECO:0000256" key="8">
    <source>
        <dbReference type="ARBA" id="ARBA00035655"/>
    </source>
</evidence>
<dbReference type="PANTHER" id="PTHR30574:SF1">
    <property type="entry name" value="SULPHUR TRANSPORT DOMAIN-CONTAINING PROTEIN"/>
    <property type="match status" value="1"/>
</dbReference>
<evidence type="ECO:0000256" key="9">
    <source>
        <dbReference type="SAM" id="Phobius"/>
    </source>
</evidence>
<comment type="subcellular location">
    <subcellularLocation>
        <location evidence="1">Cell inner membrane</location>
        <topology evidence="1">Multi-pass membrane protein</topology>
    </subcellularLocation>
</comment>
<proteinExistence type="inferred from homology"/>
<evidence type="ECO:0000313" key="10">
    <source>
        <dbReference type="EMBL" id="TLX73541.1"/>
    </source>
</evidence>
<keyword evidence="4" id="KW-0997">Cell inner membrane</keyword>
<feature type="transmembrane region" description="Helical" evidence="9">
    <location>
        <begin position="121"/>
        <end position="142"/>
    </location>
</feature>
<feature type="transmembrane region" description="Helical" evidence="9">
    <location>
        <begin position="56"/>
        <end position="76"/>
    </location>
</feature>
<dbReference type="RefSeq" id="WP_138525240.1">
    <property type="nucleotide sequence ID" value="NZ_JAOCBK010000005.1"/>
</dbReference>
<evidence type="ECO:0000256" key="4">
    <source>
        <dbReference type="ARBA" id="ARBA00022519"/>
    </source>
</evidence>
<dbReference type="Pfam" id="PF04143">
    <property type="entry name" value="Sulf_transp"/>
    <property type="match status" value="1"/>
</dbReference>
<comment type="caution">
    <text evidence="10">The sequence shown here is derived from an EMBL/GenBank/DDBJ whole genome shotgun (WGS) entry which is preliminary data.</text>
</comment>
<feature type="transmembrane region" description="Helical" evidence="9">
    <location>
        <begin position="82"/>
        <end position="101"/>
    </location>
</feature>
<evidence type="ECO:0000313" key="11">
    <source>
        <dbReference type="Proteomes" id="UP000306635"/>
    </source>
</evidence>
<organism evidence="10 11">
    <name type="scientific">Pseudomonas nicosulfuronedens</name>
    <dbReference type="NCBI Taxonomy" id="2571105"/>
    <lineage>
        <taxon>Bacteria</taxon>
        <taxon>Pseudomonadati</taxon>
        <taxon>Pseudomonadota</taxon>
        <taxon>Gammaproteobacteria</taxon>
        <taxon>Pseudomonadales</taxon>
        <taxon>Pseudomonadaceae</taxon>
        <taxon>Pseudomonas</taxon>
    </lineage>
</organism>
<dbReference type="EMBL" id="SWDV01000028">
    <property type="protein sequence ID" value="TLX73541.1"/>
    <property type="molecule type" value="Genomic_DNA"/>
</dbReference>
<dbReference type="GO" id="GO:0005886">
    <property type="term" value="C:plasma membrane"/>
    <property type="evidence" value="ECO:0007669"/>
    <property type="project" value="UniProtKB-SubCell"/>
</dbReference>
<comment type="similarity">
    <text evidence="8">Belongs to the TsuA/YedE (TC 9.B.102) family.</text>
</comment>
<evidence type="ECO:0000256" key="5">
    <source>
        <dbReference type="ARBA" id="ARBA00022692"/>
    </source>
</evidence>
<keyword evidence="2" id="KW-0813">Transport</keyword>
<dbReference type="AlphaFoldDB" id="A0A5R9QVY7"/>
<protein>
    <submittedName>
        <fullName evidence="10">YeeE/YedE family protein</fullName>
    </submittedName>
</protein>
<reference evidence="10 11" key="1">
    <citation type="submission" date="2019-04" db="EMBL/GenBank/DDBJ databases">
        <authorList>
            <person name="Li M."/>
        </authorList>
    </citation>
    <scope>NUCLEOTIDE SEQUENCE [LARGE SCALE GENOMIC DNA]</scope>
    <source>
        <strain evidence="10 11">LAM1902</strain>
    </source>
</reference>
<evidence type="ECO:0000256" key="3">
    <source>
        <dbReference type="ARBA" id="ARBA00022475"/>
    </source>
</evidence>
<accession>A0A5R9QVY7</accession>
<evidence type="ECO:0000256" key="2">
    <source>
        <dbReference type="ARBA" id="ARBA00022448"/>
    </source>
</evidence>
<name>A0A5R9QVY7_9PSED</name>
<dbReference type="InterPro" id="IPR007272">
    <property type="entry name" value="Sulf_transp_TsuA/YedE"/>
</dbReference>
<feature type="transmembrane region" description="Helical" evidence="9">
    <location>
        <begin position="20"/>
        <end position="44"/>
    </location>
</feature>
<evidence type="ECO:0000256" key="6">
    <source>
        <dbReference type="ARBA" id="ARBA00022989"/>
    </source>
</evidence>
<evidence type="ECO:0000256" key="7">
    <source>
        <dbReference type="ARBA" id="ARBA00023136"/>
    </source>
</evidence>
<gene>
    <name evidence="10" type="ORF">FAS41_20305</name>
</gene>
<sequence>MSIDWNTFTPWPALGGGMLIGLAAGALILGAGQVAGISGILGNLLRRQGQDNDWRWCFVLGLVLAPLLVRAAGHLPEVRIDAGWPLLLVGGLLVGIGTRMASGCTSGHGICGLARFSPRSLAATLTFMATGMLTLFLIRHLWGGV</sequence>
<dbReference type="Proteomes" id="UP000306635">
    <property type="component" value="Unassembled WGS sequence"/>
</dbReference>
<keyword evidence="7 9" id="KW-0472">Membrane</keyword>
<keyword evidence="5 9" id="KW-0812">Transmembrane</keyword>